<evidence type="ECO:0000313" key="8">
    <source>
        <dbReference type="Proteomes" id="UP000594638"/>
    </source>
</evidence>
<dbReference type="SUPFAM" id="SSF46689">
    <property type="entry name" value="Homeodomain-like"/>
    <property type="match status" value="1"/>
</dbReference>
<dbReference type="PROSITE" id="PS50090">
    <property type="entry name" value="MYB_LIKE"/>
    <property type="match status" value="1"/>
</dbReference>
<dbReference type="PROSITE" id="PS51294">
    <property type="entry name" value="HTH_MYB"/>
    <property type="match status" value="1"/>
</dbReference>
<dbReference type="Pfam" id="PF00249">
    <property type="entry name" value="Myb_DNA-binding"/>
    <property type="match status" value="1"/>
</dbReference>
<dbReference type="PANTHER" id="PTHR21717:SF70">
    <property type="entry name" value="TELOMERE REPEAT-BINDING PROTEIN 2-RELATED"/>
    <property type="match status" value="1"/>
</dbReference>
<evidence type="ECO:0000259" key="5">
    <source>
        <dbReference type="PROSITE" id="PS50090"/>
    </source>
</evidence>
<accession>A0A8S0URF6</accession>
<name>A0A8S0URF6_OLEEU</name>
<dbReference type="CDD" id="cd11660">
    <property type="entry name" value="SANT_TRF"/>
    <property type="match status" value="1"/>
</dbReference>
<organism evidence="7 8">
    <name type="scientific">Olea europaea subsp. europaea</name>
    <dbReference type="NCBI Taxonomy" id="158383"/>
    <lineage>
        <taxon>Eukaryota</taxon>
        <taxon>Viridiplantae</taxon>
        <taxon>Streptophyta</taxon>
        <taxon>Embryophyta</taxon>
        <taxon>Tracheophyta</taxon>
        <taxon>Spermatophyta</taxon>
        <taxon>Magnoliopsida</taxon>
        <taxon>eudicotyledons</taxon>
        <taxon>Gunneridae</taxon>
        <taxon>Pentapetalae</taxon>
        <taxon>asterids</taxon>
        <taxon>lamiids</taxon>
        <taxon>Lamiales</taxon>
        <taxon>Oleaceae</taxon>
        <taxon>Oleeae</taxon>
        <taxon>Olea</taxon>
    </lineage>
</organism>
<dbReference type="Gene3D" id="1.10.246.220">
    <property type="match status" value="1"/>
</dbReference>
<dbReference type="InterPro" id="IPR001005">
    <property type="entry name" value="SANT/Myb"/>
</dbReference>
<reference evidence="7 8" key="1">
    <citation type="submission" date="2019-12" db="EMBL/GenBank/DDBJ databases">
        <authorList>
            <person name="Alioto T."/>
            <person name="Alioto T."/>
            <person name="Gomez Garrido J."/>
        </authorList>
    </citation>
    <scope>NUCLEOTIDE SEQUENCE [LARGE SCALE GENOMIC DNA]</scope>
</reference>
<dbReference type="Gramene" id="OE9A012913T1">
    <property type="protein sequence ID" value="OE9A012913C1"/>
    <property type="gene ID" value="OE9A012913"/>
</dbReference>
<dbReference type="GO" id="GO:0042162">
    <property type="term" value="F:telomeric DNA binding"/>
    <property type="evidence" value="ECO:0007669"/>
    <property type="project" value="UniProtKB-ARBA"/>
</dbReference>
<dbReference type="InterPro" id="IPR029071">
    <property type="entry name" value="Ubiquitin-like_domsf"/>
</dbReference>
<evidence type="ECO:0000256" key="3">
    <source>
        <dbReference type="ARBA" id="ARBA00023242"/>
    </source>
</evidence>
<dbReference type="SUPFAM" id="SSF54236">
    <property type="entry name" value="Ubiquitin-like"/>
    <property type="match status" value="1"/>
</dbReference>
<evidence type="ECO:0000256" key="1">
    <source>
        <dbReference type="ARBA" id="ARBA00004123"/>
    </source>
</evidence>
<keyword evidence="2" id="KW-0238">DNA-binding</keyword>
<keyword evidence="3" id="KW-0539">Nucleus</keyword>
<evidence type="ECO:0000313" key="7">
    <source>
        <dbReference type="EMBL" id="CAA3020405.1"/>
    </source>
</evidence>
<dbReference type="OrthoDB" id="913832at2759"/>
<dbReference type="PANTHER" id="PTHR21717">
    <property type="entry name" value="TELOMERIC REPEAT BINDING PROTEIN"/>
    <property type="match status" value="1"/>
</dbReference>
<dbReference type="SMART" id="SM00717">
    <property type="entry name" value="SANT"/>
    <property type="match status" value="1"/>
</dbReference>
<dbReference type="GO" id="GO:0005634">
    <property type="term" value="C:nucleus"/>
    <property type="evidence" value="ECO:0007669"/>
    <property type="project" value="UniProtKB-SubCell"/>
</dbReference>
<keyword evidence="8" id="KW-1185">Reference proteome</keyword>
<proteinExistence type="predicted"/>
<evidence type="ECO:0000256" key="4">
    <source>
        <dbReference type="SAM" id="MobiDB-lite"/>
    </source>
</evidence>
<gene>
    <name evidence="7" type="ORF">OLEA9_A012913</name>
</gene>
<feature type="domain" description="Myb-like" evidence="5">
    <location>
        <begin position="574"/>
        <end position="629"/>
    </location>
</feature>
<feature type="domain" description="HTH myb-type" evidence="6">
    <location>
        <begin position="574"/>
        <end position="633"/>
    </location>
</feature>
<evidence type="ECO:0000259" key="6">
    <source>
        <dbReference type="PROSITE" id="PS51294"/>
    </source>
</evidence>
<dbReference type="AlphaFoldDB" id="A0A8S0URF6"/>
<evidence type="ECO:0000256" key="2">
    <source>
        <dbReference type="ARBA" id="ARBA00023125"/>
    </source>
</evidence>
<sequence length="677" mass="75060">MALQKKLDYGFSGYEVPPIPRAARSARRRCIFQSKTDDHQLGAFDLLATVADKLLMEGGISPKPVDMYSGKEQQTVVAGSITEEQAKYKPLIAKSCDLDVCDQSSLFTEQVSEAPVSNFCSNELTSLQNEPCSLPASVITSECSRKLADDECKLGLGIIAQKLDVRSSGCRMSAGCRLDGESEKQIKMESKVYRNVSISSRDDMCSPGCPETWESKQSALVRSPNSIKFPSCRGHMSFGSFPFNSEGVKIVTRDNEEKSRRCTQPTNANTAIRPLSDGGDWRIKKSLASKHCKATSNLKGEGYNANKKRCSFLNTKNRYRRQISQRDYPFKKRKLFYCCSARNSDVLINSDGICSFSENDSKGAALLPGPASPGAGECSPFQSRNSHVKLKIKSFRVPDLFIELPETATVGSLKRTVMKAVTSILGDGLHVGMLLQGKKIKDDNRTLLQTGISRDNKSDALGFTLEPTTQTFPTHCPEDPFQLPRDSPQPRARSPLIANVVQDAVEQKSLDALTDPAGGNFRNFPESDDGSALSTPDMLLEKTPTGSRALVAAPKMREALAIVPMHISKQSESAQRRMRRPFTVSEVEALVQAVEKLGTGRWRDVKLRAFDNAKHRTYVDLKDKWKTLVHTARISPEQRRGEPVPQELLDRVLTAHAYWSEQQTKYQLKSQRESCLV</sequence>
<feature type="region of interest" description="Disordered" evidence="4">
    <location>
        <begin position="513"/>
        <end position="535"/>
    </location>
</feature>
<dbReference type="Proteomes" id="UP000594638">
    <property type="component" value="Unassembled WGS sequence"/>
</dbReference>
<dbReference type="Pfam" id="PF23603">
    <property type="entry name" value="Ubiquitin_TPR1"/>
    <property type="match status" value="1"/>
</dbReference>
<dbReference type="InterPro" id="IPR057625">
    <property type="entry name" value="TPR1-6-like_ubiquitin"/>
</dbReference>
<dbReference type="InterPro" id="IPR031105">
    <property type="entry name" value="TRP_plant"/>
</dbReference>
<dbReference type="InterPro" id="IPR009057">
    <property type="entry name" value="Homeodomain-like_sf"/>
</dbReference>
<protein>
    <submittedName>
        <fullName evidence="7">Telomere repeat-binding 5-like</fullName>
    </submittedName>
</protein>
<comment type="subcellular location">
    <subcellularLocation>
        <location evidence="1">Nucleus</location>
    </subcellularLocation>
</comment>
<dbReference type="InterPro" id="IPR017930">
    <property type="entry name" value="Myb_dom"/>
</dbReference>
<comment type="caution">
    <text evidence="7">The sequence shown here is derived from an EMBL/GenBank/DDBJ whole genome shotgun (WGS) entry which is preliminary data.</text>
</comment>
<dbReference type="EMBL" id="CACTIH010009038">
    <property type="protein sequence ID" value="CAA3020405.1"/>
    <property type="molecule type" value="Genomic_DNA"/>
</dbReference>